<dbReference type="AlphaFoldDB" id="A0AAE0HM13"/>
<accession>A0AAE0HM13</accession>
<feature type="compositionally biased region" description="Polar residues" evidence="1">
    <location>
        <begin position="1"/>
        <end position="11"/>
    </location>
</feature>
<protein>
    <submittedName>
        <fullName evidence="2">Uncharacterized protein</fullName>
    </submittedName>
</protein>
<organism evidence="2 3">
    <name type="scientific">Chaetomium fimeti</name>
    <dbReference type="NCBI Taxonomy" id="1854472"/>
    <lineage>
        <taxon>Eukaryota</taxon>
        <taxon>Fungi</taxon>
        <taxon>Dikarya</taxon>
        <taxon>Ascomycota</taxon>
        <taxon>Pezizomycotina</taxon>
        <taxon>Sordariomycetes</taxon>
        <taxon>Sordariomycetidae</taxon>
        <taxon>Sordariales</taxon>
        <taxon>Chaetomiaceae</taxon>
        <taxon>Chaetomium</taxon>
    </lineage>
</organism>
<reference evidence="2" key="1">
    <citation type="journal article" date="2023" name="Mol. Phylogenet. Evol.">
        <title>Genome-scale phylogeny and comparative genomics of the fungal order Sordariales.</title>
        <authorList>
            <person name="Hensen N."/>
            <person name="Bonometti L."/>
            <person name="Westerberg I."/>
            <person name="Brannstrom I.O."/>
            <person name="Guillou S."/>
            <person name="Cros-Aarteil S."/>
            <person name="Calhoun S."/>
            <person name="Haridas S."/>
            <person name="Kuo A."/>
            <person name="Mondo S."/>
            <person name="Pangilinan J."/>
            <person name="Riley R."/>
            <person name="LaButti K."/>
            <person name="Andreopoulos B."/>
            <person name="Lipzen A."/>
            <person name="Chen C."/>
            <person name="Yan M."/>
            <person name="Daum C."/>
            <person name="Ng V."/>
            <person name="Clum A."/>
            <person name="Steindorff A."/>
            <person name="Ohm R.A."/>
            <person name="Martin F."/>
            <person name="Silar P."/>
            <person name="Natvig D.O."/>
            <person name="Lalanne C."/>
            <person name="Gautier V."/>
            <person name="Ament-Velasquez S.L."/>
            <person name="Kruys A."/>
            <person name="Hutchinson M.I."/>
            <person name="Powell A.J."/>
            <person name="Barry K."/>
            <person name="Miller A.N."/>
            <person name="Grigoriev I.V."/>
            <person name="Debuchy R."/>
            <person name="Gladieux P."/>
            <person name="Hiltunen Thoren M."/>
            <person name="Johannesson H."/>
        </authorList>
    </citation>
    <scope>NUCLEOTIDE SEQUENCE</scope>
    <source>
        <strain evidence="2">CBS 168.71</strain>
    </source>
</reference>
<keyword evidence="3" id="KW-1185">Reference proteome</keyword>
<evidence type="ECO:0000313" key="2">
    <source>
        <dbReference type="EMBL" id="KAK3298995.1"/>
    </source>
</evidence>
<comment type="caution">
    <text evidence="2">The sequence shown here is derived from an EMBL/GenBank/DDBJ whole genome shotgun (WGS) entry which is preliminary data.</text>
</comment>
<gene>
    <name evidence="2" type="ORF">B0H64DRAFT_87506</name>
</gene>
<dbReference type="EMBL" id="JAUEPN010000002">
    <property type="protein sequence ID" value="KAK3298995.1"/>
    <property type="molecule type" value="Genomic_DNA"/>
</dbReference>
<sequence length="202" mass="22438">MHLTCNGSAAQHITRGSRPSFGPSGFDSSTGFDSELAWAGSPNRGFPSLDPCEALASPVDCRAIPRTAAHRAHGRRRCGVGALSVRCPNRTTKCHILPEAPMNWPRGLPFSARALPSCWQYEAGFHNSIATTAARLEQMIARATRQHDVPFGRNPLFKTPFQRRRRRCKARDFGPPFLCWRTTNSREKPGSRPDSSVYNLFC</sequence>
<dbReference type="RefSeq" id="XP_062662509.1">
    <property type="nucleotide sequence ID" value="XM_062808914.1"/>
</dbReference>
<dbReference type="GeneID" id="87845862"/>
<proteinExistence type="predicted"/>
<evidence type="ECO:0000313" key="3">
    <source>
        <dbReference type="Proteomes" id="UP001278766"/>
    </source>
</evidence>
<dbReference type="Proteomes" id="UP001278766">
    <property type="component" value="Unassembled WGS sequence"/>
</dbReference>
<reference evidence="2" key="2">
    <citation type="submission" date="2023-06" db="EMBL/GenBank/DDBJ databases">
        <authorList>
            <consortium name="Lawrence Berkeley National Laboratory"/>
            <person name="Haridas S."/>
            <person name="Hensen N."/>
            <person name="Bonometti L."/>
            <person name="Westerberg I."/>
            <person name="Brannstrom I.O."/>
            <person name="Guillou S."/>
            <person name="Cros-Aarteil S."/>
            <person name="Calhoun S."/>
            <person name="Kuo A."/>
            <person name="Mondo S."/>
            <person name="Pangilinan J."/>
            <person name="Riley R."/>
            <person name="Labutti K."/>
            <person name="Andreopoulos B."/>
            <person name="Lipzen A."/>
            <person name="Chen C."/>
            <person name="Yanf M."/>
            <person name="Daum C."/>
            <person name="Ng V."/>
            <person name="Clum A."/>
            <person name="Steindorff A."/>
            <person name="Ohm R."/>
            <person name="Martin F."/>
            <person name="Silar P."/>
            <person name="Natvig D."/>
            <person name="Lalanne C."/>
            <person name="Gautier V."/>
            <person name="Ament-Velasquez S.L."/>
            <person name="Kruys A."/>
            <person name="Hutchinson M.I."/>
            <person name="Powell A.J."/>
            <person name="Barry K."/>
            <person name="Miller A.N."/>
            <person name="Grigoriev I.V."/>
            <person name="Debuchy R."/>
            <person name="Gladieux P."/>
            <person name="Thoren M.H."/>
            <person name="Johannesson H."/>
        </authorList>
    </citation>
    <scope>NUCLEOTIDE SEQUENCE</scope>
    <source>
        <strain evidence="2">CBS 168.71</strain>
    </source>
</reference>
<name>A0AAE0HM13_9PEZI</name>
<feature type="region of interest" description="Disordered" evidence="1">
    <location>
        <begin position="1"/>
        <end position="25"/>
    </location>
</feature>
<evidence type="ECO:0000256" key="1">
    <source>
        <dbReference type="SAM" id="MobiDB-lite"/>
    </source>
</evidence>